<dbReference type="PANTHER" id="PTHR48229">
    <property type="entry name" value="CAIB/BAIF FAMILY ENZYME (AFU_ORTHOLOGUE AFUA_1G05360)-RELATED"/>
    <property type="match status" value="1"/>
</dbReference>
<dbReference type="AlphaFoldDB" id="A0A0D2EXJ8"/>
<accession>A0A0D2EXJ8</accession>
<dbReference type="GeneID" id="25322571"/>
<dbReference type="STRING" id="348802.A0A0D2EXJ8"/>
<reference evidence="2 3" key="1">
    <citation type="submission" date="2015-01" db="EMBL/GenBank/DDBJ databases">
        <title>The Genome Sequence of Exophiala xenobiotica CBS118157.</title>
        <authorList>
            <consortium name="The Broad Institute Genomics Platform"/>
            <person name="Cuomo C."/>
            <person name="de Hoog S."/>
            <person name="Gorbushina A."/>
            <person name="Stielow B."/>
            <person name="Teixiera M."/>
            <person name="Abouelleil A."/>
            <person name="Chapman S.B."/>
            <person name="Priest M."/>
            <person name="Young S.K."/>
            <person name="Wortman J."/>
            <person name="Nusbaum C."/>
            <person name="Birren B."/>
        </authorList>
    </citation>
    <scope>NUCLEOTIDE SEQUENCE [LARGE SCALE GENOMIC DNA]</scope>
    <source>
        <strain evidence="2 3">CBS 118157</strain>
    </source>
</reference>
<name>A0A0D2EXJ8_9EURO</name>
<dbReference type="PANTHER" id="PTHR48229:SF2">
    <property type="entry name" value="CAIB_BAIF FAMILY PROTEIN"/>
    <property type="match status" value="1"/>
</dbReference>
<dbReference type="SUPFAM" id="SSF89796">
    <property type="entry name" value="CoA-transferase family III (CaiB/BaiF)"/>
    <property type="match status" value="2"/>
</dbReference>
<dbReference type="OrthoDB" id="2308815at2759"/>
<dbReference type="InterPro" id="IPR023606">
    <property type="entry name" value="CoA-Trfase_III_dom_1_sf"/>
</dbReference>
<evidence type="ECO:0000313" key="2">
    <source>
        <dbReference type="EMBL" id="KIW60448.1"/>
    </source>
</evidence>
<dbReference type="Gene3D" id="3.40.50.10540">
    <property type="entry name" value="Crotonobetainyl-coa:carnitine coa-transferase, domain 1"/>
    <property type="match status" value="1"/>
</dbReference>
<evidence type="ECO:0000313" key="3">
    <source>
        <dbReference type="Proteomes" id="UP000054342"/>
    </source>
</evidence>
<dbReference type="EMBL" id="KN847317">
    <property type="protein sequence ID" value="KIW60448.1"/>
    <property type="molecule type" value="Genomic_DNA"/>
</dbReference>
<proteinExistence type="inferred from homology"/>
<dbReference type="RefSeq" id="XP_013321032.1">
    <property type="nucleotide sequence ID" value="XM_013465578.1"/>
</dbReference>
<dbReference type="Proteomes" id="UP000054342">
    <property type="component" value="Unassembled WGS sequence"/>
</dbReference>
<keyword evidence="3" id="KW-1185">Reference proteome</keyword>
<comment type="similarity">
    <text evidence="1">Belongs to the CoA-transferase III family.</text>
</comment>
<dbReference type="Pfam" id="PF02515">
    <property type="entry name" value="CoA_transf_3"/>
    <property type="match status" value="1"/>
</dbReference>
<dbReference type="HOGENOM" id="CLU_021588_1_0_1"/>
<protein>
    <submittedName>
        <fullName evidence="2">Uncharacterized protein</fullName>
    </submittedName>
</protein>
<sequence>MGLDLTHEYSVVDHSYKLLNAGILDNPVIQKLLPVKAAREYAQRIKFEGNQAPAIPVNWRFAESIAALKATEGIMMNALLEQKYGVEPQEVVINIDHAQLFMISCLLTTIKTEDERAVRTEGFATTSLFPSCDIHHNTTNAYRCCAGNIYPTKDGRFYHVHSNLNPDKLQDALGLPHDIGVGRDDYDIAYRIYQDKVIQYTAAELDELSNEKLRVSGTVVWSVEEYLATEHAKANADRLLWNIHEVPNSNQEPCWWPSSPETSAGRPLAGLKVVDFSRIIAAPTLTRGLAEYGASVMRITSPHLPDMGFLHPDMGWGKWNTSLDLRRSEDVQKAKDLICEADVVVYGYRPEVLSKYGLGVEDVLGMCQSRNRGLIVARLDCYGWVGPWARRSGWQQISDACCGVSLEFGRAMHGTDEPVTPIFPNSDHCAGLAGHLGVISALIKRAETGGSYVVDCSINAYSHWLVQSVGTYPQEVWEKVWSRHGRPKFRHYHPMQYLFPEGIKMLKANTPHLFNPEFFEDRDATVMRCKINCVKPVLKFASGKVHLKFQVGARANGIDYPSWPSDLLTELVTP</sequence>
<dbReference type="InterPro" id="IPR003673">
    <property type="entry name" value="CoA-Trfase_fam_III"/>
</dbReference>
<organism evidence="2 3">
    <name type="scientific">Exophiala xenobiotica</name>
    <dbReference type="NCBI Taxonomy" id="348802"/>
    <lineage>
        <taxon>Eukaryota</taxon>
        <taxon>Fungi</taxon>
        <taxon>Dikarya</taxon>
        <taxon>Ascomycota</taxon>
        <taxon>Pezizomycotina</taxon>
        <taxon>Eurotiomycetes</taxon>
        <taxon>Chaetothyriomycetidae</taxon>
        <taxon>Chaetothyriales</taxon>
        <taxon>Herpotrichiellaceae</taxon>
        <taxon>Exophiala</taxon>
    </lineage>
</organism>
<dbReference type="GO" id="GO:0003824">
    <property type="term" value="F:catalytic activity"/>
    <property type="evidence" value="ECO:0007669"/>
    <property type="project" value="InterPro"/>
</dbReference>
<gene>
    <name evidence="2" type="ORF">PV05_00663</name>
</gene>
<evidence type="ECO:0000256" key="1">
    <source>
        <dbReference type="ARBA" id="ARBA00008383"/>
    </source>
</evidence>
<dbReference type="InterPro" id="IPR052985">
    <property type="entry name" value="CoA-trans_III_biosynth/detox"/>
</dbReference>